<gene>
    <name evidence="2" type="ordered locus">Desac_2958</name>
</gene>
<dbReference type="OrthoDB" id="5460594at2"/>
<reference evidence="2 3" key="1">
    <citation type="journal article" date="2011" name="Stand. Genomic Sci.">
        <title>Complete genome sequence of the acetate-degrading sulfate reducer Desulfobacca acetoxidans type strain (ASRB2).</title>
        <authorList>
            <person name="Goker M."/>
            <person name="Teshima H."/>
            <person name="Lapidus A."/>
            <person name="Nolan M."/>
            <person name="Lucas S."/>
            <person name="Hammon N."/>
            <person name="Deshpande S."/>
            <person name="Cheng J.F."/>
            <person name="Tapia R."/>
            <person name="Han C."/>
            <person name="Goodwin L."/>
            <person name="Pitluck S."/>
            <person name="Huntemann M."/>
            <person name="Liolios K."/>
            <person name="Ivanova N."/>
            <person name="Pagani I."/>
            <person name="Mavromatis K."/>
            <person name="Ovchinikova G."/>
            <person name="Pati A."/>
            <person name="Chen A."/>
            <person name="Palaniappan K."/>
            <person name="Land M."/>
            <person name="Hauser L."/>
            <person name="Brambilla E.M."/>
            <person name="Rohde M."/>
            <person name="Spring S."/>
            <person name="Detter J.C."/>
            <person name="Woyke T."/>
            <person name="Bristow J."/>
            <person name="Eisen J.A."/>
            <person name="Markowitz V."/>
            <person name="Hugenholtz P."/>
            <person name="Kyrpides N.C."/>
            <person name="Klenk H.P."/>
        </authorList>
    </citation>
    <scope>NUCLEOTIDE SEQUENCE [LARGE SCALE GENOMIC DNA]</scope>
    <source>
        <strain evidence="3">ATCC 700848 / DSM 11109 / ASRB2</strain>
    </source>
</reference>
<proteinExistence type="predicted"/>
<accession>F2NIZ1</accession>
<feature type="transmembrane region" description="Helical" evidence="1">
    <location>
        <begin position="85"/>
        <end position="105"/>
    </location>
</feature>
<keyword evidence="1" id="KW-0812">Transmembrane</keyword>
<keyword evidence="1" id="KW-0472">Membrane</keyword>
<organism evidence="2 3">
    <name type="scientific">Desulfobacca acetoxidans (strain ATCC 700848 / DSM 11109 / ASRB2)</name>
    <dbReference type="NCBI Taxonomy" id="880072"/>
    <lineage>
        <taxon>Bacteria</taxon>
        <taxon>Pseudomonadati</taxon>
        <taxon>Thermodesulfobacteriota</taxon>
        <taxon>Desulfobaccia</taxon>
        <taxon>Desulfobaccales</taxon>
        <taxon>Desulfobaccaceae</taxon>
        <taxon>Desulfobacca</taxon>
    </lineage>
</organism>
<reference evidence="3" key="2">
    <citation type="submission" date="2011-03" db="EMBL/GenBank/DDBJ databases">
        <title>The complete genome of Desulfobacca acetoxidans DSM 11109.</title>
        <authorList>
            <consortium name="US DOE Joint Genome Institute (JGI-PGF)"/>
            <person name="Lucas S."/>
            <person name="Copeland A."/>
            <person name="Lapidus A."/>
            <person name="Bruce D."/>
            <person name="Goodwin L."/>
            <person name="Pitluck S."/>
            <person name="Peters L."/>
            <person name="Kyrpides N."/>
            <person name="Mavromatis K."/>
            <person name="Ivanova N."/>
            <person name="Ovchinnikova G."/>
            <person name="Teshima H."/>
            <person name="Detter J.C."/>
            <person name="Han C."/>
            <person name="Land M."/>
            <person name="Hauser L."/>
            <person name="Markowitz V."/>
            <person name="Cheng J.-F."/>
            <person name="Hugenholtz P."/>
            <person name="Woyke T."/>
            <person name="Wu D."/>
            <person name="Spring S."/>
            <person name="Schueler E."/>
            <person name="Brambilla E."/>
            <person name="Klenk H.-P."/>
            <person name="Eisen J.A."/>
        </authorList>
    </citation>
    <scope>NUCLEOTIDE SEQUENCE [LARGE SCALE GENOMIC DNA]</scope>
    <source>
        <strain evidence="3">ATCC 700848 / DSM 11109 / ASRB2</strain>
    </source>
</reference>
<dbReference type="Proteomes" id="UP000000483">
    <property type="component" value="Chromosome"/>
</dbReference>
<dbReference type="STRING" id="880072.Desac_2958"/>
<protein>
    <submittedName>
        <fullName evidence="2">Uncharacterized protein</fullName>
    </submittedName>
</protein>
<dbReference type="RefSeq" id="WP_013707865.1">
    <property type="nucleotide sequence ID" value="NC_015388.1"/>
</dbReference>
<sequence length="221" mass="25521">MVGWWKLVPEILLWPAAIALAAGFAWLLYQLVEKWETVITFTKKNVLYAGAGLLIIVLFWLMYLWIDFPAIPEPSEQAKNKIDAIKTVAQILGGVILIYGVYLTLRRIRAIEKQVQISEDGQVTDRFTKAIEQLGRDQMEVRLGGIYALERIAHDSDKDYWTIMEVLTAYVRERAPWQEDEQDASQPEKIEPPTDIQAVLTVLGRRRKQFRQRDNFSIVDT</sequence>
<dbReference type="HOGENOM" id="CLU_1248954_0_0_7"/>
<evidence type="ECO:0000313" key="2">
    <source>
        <dbReference type="EMBL" id="AEB10756.1"/>
    </source>
</evidence>
<name>F2NIZ1_DESAR</name>
<evidence type="ECO:0000256" key="1">
    <source>
        <dbReference type="SAM" id="Phobius"/>
    </source>
</evidence>
<keyword evidence="1" id="KW-1133">Transmembrane helix</keyword>
<evidence type="ECO:0000313" key="3">
    <source>
        <dbReference type="Proteomes" id="UP000000483"/>
    </source>
</evidence>
<dbReference type="KEGG" id="dao:Desac_2958"/>
<keyword evidence="3" id="KW-1185">Reference proteome</keyword>
<dbReference type="EMBL" id="CP002629">
    <property type="protein sequence ID" value="AEB10756.1"/>
    <property type="molecule type" value="Genomic_DNA"/>
</dbReference>
<dbReference type="eggNOG" id="COG1357">
    <property type="taxonomic scope" value="Bacteria"/>
</dbReference>
<feature type="transmembrane region" description="Helical" evidence="1">
    <location>
        <begin position="45"/>
        <end position="65"/>
    </location>
</feature>
<feature type="transmembrane region" description="Helical" evidence="1">
    <location>
        <begin position="12"/>
        <end position="33"/>
    </location>
</feature>
<dbReference type="AlphaFoldDB" id="F2NIZ1"/>